<gene>
    <name evidence="2" type="ORF">D1631_13305</name>
</gene>
<dbReference type="Proteomes" id="UP000278775">
    <property type="component" value="Unassembled WGS sequence"/>
</dbReference>
<evidence type="ECO:0000256" key="1">
    <source>
        <dbReference type="SAM" id="Phobius"/>
    </source>
</evidence>
<comment type="caution">
    <text evidence="2">The sequence shown here is derived from an EMBL/GenBank/DDBJ whole genome shotgun (WGS) entry which is preliminary data.</text>
</comment>
<protein>
    <submittedName>
        <fullName evidence="2">Class IIb bacteriocin, lactobin A/cerein 7B family</fullName>
    </submittedName>
</protein>
<name>A0A3M7TJK7_9FLAO</name>
<sequence>MQMKNLKVEELSSQEMKNVEGGFFPLIMGGIAGLGWLGVTFAAAGIGGMASAVSGWGVTQFLNGYWG</sequence>
<reference evidence="2 3" key="1">
    <citation type="submission" date="2018-08" db="EMBL/GenBank/DDBJ databases">
        <title>Chryseobacterium nematophagum: a novel matrix digesting pathogen of nematodes.</title>
        <authorList>
            <person name="Page A."/>
            <person name="Roberts M."/>
            <person name="Felix M.-A."/>
            <person name="Weir W."/>
        </authorList>
    </citation>
    <scope>NUCLEOTIDE SEQUENCE [LARGE SCALE GENOMIC DNA]</scope>
    <source>
        <strain evidence="2 3">JUb129</strain>
    </source>
</reference>
<evidence type="ECO:0000313" key="3">
    <source>
        <dbReference type="Proteomes" id="UP000278775"/>
    </source>
</evidence>
<keyword evidence="1" id="KW-0812">Transmembrane</keyword>
<feature type="transmembrane region" description="Helical" evidence="1">
    <location>
        <begin position="21"/>
        <end position="46"/>
    </location>
</feature>
<accession>A0A3M7TJK7</accession>
<proteinExistence type="predicted"/>
<organism evidence="2 3">
    <name type="scientific">Chryseobacterium nematophagum</name>
    <dbReference type="NCBI Taxonomy" id="2305228"/>
    <lineage>
        <taxon>Bacteria</taxon>
        <taxon>Pseudomonadati</taxon>
        <taxon>Bacteroidota</taxon>
        <taxon>Flavobacteriia</taxon>
        <taxon>Flavobacteriales</taxon>
        <taxon>Weeksellaceae</taxon>
        <taxon>Chryseobacterium group</taxon>
        <taxon>Chryseobacterium</taxon>
    </lineage>
</organism>
<dbReference type="OrthoDB" id="714401at2"/>
<dbReference type="InterPro" id="IPR023991">
    <property type="entry name" value="Bacteriocin_IIb_lactobn/cerein"/>
</dbReference>
<dbReference type="NCBIfam" id="TIGR03949">
    <property type="entry name" value="bact_IIb_cerein"/>
    <property type="match status" value="1"/>
</dbReference>
<keyword evidence="1" id="KW-1133">Transmembrane helix</keyword>
<keyword evidence="1" id="KW-0472">Membrane</keyword>
<dbReference type="AlphaFoldDB" id="A0A3M7TJK7"/>
<dbReference type="EMBL" id="QWIU01000002">
    <property type="protein sequence ID" value="RNA62839.1"/>
    <property type="molecule type" value="Genomic_DNA"/>
</dbReference>
<evidence type="ECO:0000313" key="2">
    <source>
        <dbReference type="EMBL" id="RNA62839.1"/>
    </source>
</evidence>